<reference evidence="2 3" key="1">
    <citation type="submission" date="2017-02" db="EMBL/GenBank/DDBJ databases">
        <title>The new phylogeny of genus Mycobacterium.</title>
        <authorList>
            <person name="Tortoli E."/>
            <person name="Trovato A."/>
            <person name="Cirillo D.M."/>
        </authorList>
    </citation>
    <scope>NUCLEOTIDE SEQUENCE [LARGE SCALE GENOMIC DNA]</scope>
    <source>
        <strain evidence="2 3">DSM 45057</strain>
    </source>
</reference>
<accession>A0A1W9ZW03</accession>
<evidence type="ECO:0000313" key="3">
    <source>
        <dbReference type="Proteomes" id="UP000192284"/>
    </source>
</evidence>
<dbReference type="EMBL" id="MVHE01000012">
    <property type="protein sequence ID" value="ORA21959.1"/>
    <property type="molecule type" value="Genomic_DNA"/>
</dbReference>
<comment type="caution">
    <text evidence="2">The sequence shown here is derived from an EMBL/GenBank/DDBJ whole genome shotgun (WGS) entry which is preliminary data.</text>
</comment>
<evidence type="ECO:0000256" key="1">
    <source>
        <dbReference type="SAM" id="MobiDB-lite"/>
    </source>
</evidence>
<proteinExistence type="predicted"/>
<name>A0A1W9ZW03_MYCAN</name>
<gene>
    <name evidence="2" type="ORF">BST12_10705</name>
</gene>
<feature type="region of interest" description="Disordered" evidence="1">
    <location>
        <begin position="1"/>
        <end position="21"/>
    </location>
</feature>
<protein>
    <submittedName>
        <fullName evidence="2">Uncharacterized protein</fullName>
    </submittedName>
</protein>
<organism evidence="2 3">
    <name type="scientific">Mycobacterium angelicum</name>
    <dbReference type="NCBI Taxonomy" id="470074"/>
    <lineage>
        <taxon>Bacteria</taxon>
        <taxon>Bacillati</taxon>
        <taxon>Actinomycetota</taxon>
        <taxon>Actinomycetes</taxon>
        <taxon>Mycobacteriales</taxon>
        <taxon>Mycobacteriaceae</taxon>
        <taxon>Mycobacterium</taxon>
    </lineage>
</organism>
<dbReference type="Proteomes" id="UP000192284">
    <property type="component" value="Unassembled WGS sequence"/>
</dbReference>
<keyword evidence="3" id="KW-1185">Reference proteome</keyword>
<sequence>MDQFTRFRPAGPESFSQQGLQKYTIQDDPSRFGFAFPREARDMQILALTYDELNALLLDGMPEDITSKISSH</sequence>
<evidence type="ECO:0000313" key="2">
    <source>
        <dbReference type="EMBL" id="ORA21959.1"/>
    </source>
</evidence>
<dbReference type="AlphaFoldDB" id="A0A1W9ZW03"/>